<accession>A0ABN3UHY9</accession>
<evidence type="ECO:0008006" key="4">
    <source>
        <dbReference type="Google" id="ProtNLM"/>
    </source>
</evidence>
<dbReference type="InterPro" id="IPR000600">
    <property type="entry name" value="ROK"/>
</dbReference>
<proteinExistence type="inferred from homology"/>
<evidence type="ECO:0000256" key="1">
    <source>
        <dbReference type="ARBA" id="ARBA00006479"/>
    </source>
</evidence>
<keyword evidence="3" id="KW-1185">Reference proteome</keyword>
<dbReference type="EMBL" id="BAAARN010000001">
    <property type="protein sequence ID" value="GAA2733164.1"/>
    <property type="molecule type" value="Genomic_DNA"/>
</dbReference>
<comment type="caution">
    <text evidence="2">The sequence shown here is derived from an EMBL/GenBank/DDBJ whole genome shotgun (WGS) entry which is preliminary data.</text>
</comment>
<gene>
    <name evidence="2" type="ORF">GCM10009867_10660</name>
</gene>
<evidence type="ECO:0000313" key="2">
    <source>
        <dbReference type="EMBL" id="GAA2733164.1"/>
    </source>
</evidence>
<dbReference type="PANTHER" id="PTHR18964:SF149">
    <property type="entry name" value="BIFUNCTIONAL UDP-N-ACETYLGLUCOSAMINE 2-EPIMERASE_N-ACETYLMANNOSAMINE KINASE"/>
    <property type="match status" value="1"/>
</dbReference>
<dbReference type="Pfam" id="PF00480">
    <property type="entry name" value="ROK"/>
    <property type="match status" value="1"/>
</dbReference>
<name>A0ABN3UHY9_9MICO</name>
<organism evidence="2 3">
    <name type="scientific">Pedococcus aerophilus</name>
    <dbReference type="NCBI Taxonomy" id="436356"/>
    <lineage>
        <taxon>Bacteria</taxon>
        <taxon>Bacillati</taxon>
        <taxon>Actinomycetota</taxon>
        <taxon>Actinomycetes</taxon>
        <taxon>Micrococcales</taxon>
        <taxon>Intrasporangiaceae</taxon>
        <taxon>Pedococcus</taxon>
    </lineage>
</organism>
<dbReference type="InterPro" id="IPR043129">
    <property type="entry name" value="ATPase_NBD"/>
</dbReference>
<evidence type="ECO:0000313" key="3">
    <source>
        <dbReference type="Proteomes" id="UP001501326"/>
    </source>
</evidence>
<sequence>MVEVVAAVDVGGTRVKAALVDRDGREVESRTVPTVPGADVQGVLVDQVAGLVRDLEAGTRQPVALVACGVVVPGLVDGEAGVARWSANLGWRDLPVTAPLAALLDAPVALGHDVRAGLVAEARWGAARGASNVLFMPVGTGIAGALMLDGRVVVADGWAGELGHVVVEPDGPRCGCGAHGCLEAVASAAAVERAYAARSASAGGTRTGADRVAALVDAGDAVATQVWGVAVQALARAIVVTVTLTGVDRVLVGGGLAQSGETLLGPLRRAVEAQLTFQRVPTIERARLGERAGCLGAAALAWDLS</sequence>
<reference evidence="2 3" key="1">
    <citation type="journal article" date="2019" name="Int. J. Syst. Evol. Microbiol.">
        <title>The Global Catalogue of Microorganisms (GCM) 10K type strain sequencing project: providing services to taxonomists for standard genome sequencing and annotation.</title>
        <authorList>
            <consortium name="The Broad Institute Genomics Platform"/>
            <consortium name="The Broad Institute Genome Sequencing Center for Infectious Disease"/>
            <person name="Wu L."/>
            <person name="Ma J."/>
        </authorList>
    </citation>
    <scope>NUCLEOTIDE SEQUENCE [LARGE SCALE GENOMIC DNA]</scope>
    <source>
        <strain evidence="2 3">JCM 16378</strain>
    </source>
</reference>
<dbReference type="Gene3D" id="3.30.420.40">
    <property type="match status" value="2"/>
</dbReference>
<dbReference type="SUPFAM" id="SSF53067">
    <property type="entry name" value="Actin-like ATPase domain"/>
    <property type="match status" value="1"/>
</dbReference>
<dbReference type="Proteomes" id="UP001501326">
    <property type="component" value="Unassembled WGS sequence"/>
</dbReference>
<comment type="similarity">
    <text evidence="1">Belongs to the ROK (NagC/XylR) family.</text>
</comment>
<dbReference type="PANTHER" id="PTHR18964">
    <property type="entry name" value="ROK (REPRESSOR, ORF, KINASE) FAMILY"/>
    <property type="match status" value="1"/>
</dbReference>
<protein>
    <recommendedName>
        <fullName evidence="4">Glucokinase</fullName>
    </recommendedName>
</protein>
<dbReference type="RefSeq" id="WP_344190989.1">
    <property type="nucleotide sequence ID" value="NZ_BAAARN010000001.1"/>
</dbReference>